<keyword evidence="1" id="KW-0969">Cilium</keyword>
<protein>
    <submittedName>
        <fullName evidence="1">Flagellin lysine-N-methylase</fullName>
        <ecNumber evidence="1">2.1.1.-</ecNumber>
    </submittedName>
</protein>
<dbReference type="EC" id="2.1.1.-" evidence="1"/>
<organism evidence="1 2">
    <name type="scientific">Faecalicatena faecalis</name>
    <dbReference type="NCBI Taxonomy" id="2726362"/>
    <lineage>
        <taxon>Bacteria</taxon>
        <taxon>Bacillati</taxon>
        <taxon>Bacillota</taxon>
        <taxon>Clostridia</taxon>
        <taxon>Lachnospirales</taxon>
        <taxon>Lachnospiraceae</taxon>
        <taxon>Faecalicatena</taxon>
    </lineage>
</organism>
<dbReference type="GO" id="GO:0032259">
    <property type="term" value="P:methylation"/>
    <property type="evidence" value="ECO:0007669"/>
    <property type="project" value="UniProtKB-KW"/>
</dbReference>
<dbReference type="NCBIfam" id="NF038110">
    <property type="entry name" value="Lys_methyl_FliB"/>
    <property type="match status" value="1"/>
</dbReference>
<accession>A0ABS6D9U2</accession>
<name>A0ABS6D9U2_9FIRM</name>
<dbReference type="RefSeq" id="WP_216245118.1">
    <property type="nucleotide sequence ID" value="NZ_JABACJ020000033.1"/>
</dbReference>
<dbReference type="EMBL" id="JABACJ020000033">
    <property type="protein sequence ID" value="MBU3878392.1"/>
    <property type="molecule type" value="Genomic_DNA"/>
</dbReference>
<comment type="caution">
    <text evidence="1">The sequence shown here is derived from an EMBL/GenBank/DDBJ whole genome shotgun (WGS) entry which is preliminary data.</text>
</comment>
<gene>
    <name evidence="1" type="primary">fliB</name>
    <name evidence="1" type="ORF">HGO97_021545</name>
</gene>
<reference evidence="1 2" key="1">
    <citation type="submission" date="2021-06" db="EMBL/GenBank/DDBJ databases">
        <title>Faecalicatena sp. nov. isolated from porcine feces.</title>
        <authorList>
            <person name="Oh B.S."/>
            <person name="Lee J.H."/>
        </authorList>
    </citation>
    <scope>NUCLEOTIDE SEQUENCE [LARGE SCALE GENOMIC DNA]</scope>
    <source>
        <strain evidence="1 2">AGMB00832</strain>
    </source>
</reference>
<keyword evidence="2" id="KW-1185">Reference proteome</keyword>
<proteinExistence type="predicted"/>
<keyword evidence="1" id="KW-0489">Methyltransferase</keyword>
<dbReference type="Proteomes" id="UP000723714">
    <property type="component" value="Unassembled WGS sequence"/>
</dbReference>
<evidence type="ECO:0000313" key="2">
    <source>
        <dbReference type="Proteomes" id="UP000723714"/>
    </source>
</evidence>
<sequence length="385" mass="45462">MQYTAPHYYNQFECIAGDCPDTCCAGWQIAIDKKSLKRYQRQKGAIGNRLHNEIDWKEEIFKQYEGRCAFLNEENLCDLYLEGGSKMFCRTCRMYPRHVEEFEGLKEISLSLSCPVAAELILGCEESVRFLSKETEETGQEEDEDFDFLLFTKLEDARDLIFKILMDRKIAMNVRMAMVLALAHDLQQRIDKNALFEADSLFERYQKEGAVKWFEDRMRKYAEDEMAATKRTQALEEAFRIFDGLEVLREDWKGYQTGIRRTLFEEPSEIWQKLPESYEVKWEQLMVYFVYTYFCGAVYDGNAYGKMKFEILGTLLIREMTRALWIQNDRNEDEKEALFGDLQEAARRYAREIEHSDLNKGIVMERLDSEERFSLDSFLQIISTT</sequence>
<keyword evidence="1" id="KW-0282">Flagellum</keyword>
<keyword evidence="1" id="KW-0808">Transferase</keyword>
<evidence type="ECO:0000313" key="1">
    <source>
        <dbReference type="EMBL" id="MBU3878392.1"/>
    </source>
</evidence>
<dbReference type="GO" id="GO:0008168">
    <property type="term" value="F:methyltransferase activity"/>
    <property type="evidence" value="ECO:0007669"/>
    <property type="project" value="UniProtKB-KW"/>
</dbReference>
<keyword evidence="1" id="KW-0966">Cell projection</keyword>